<dbReference type="GO" id="GO:0016787">
    <property type="term" value="F:hydrolase activity"/>
    <property type="evidence" value="ECO:0007669"/>
    <property type="project" value="UniProtKB-KW"/>
</dbReference>
<proteinExistence type="inferred from homology"/>
<dbReference type="Pfam" id="PF17676">
    <property type="entry name" value="Peptidase_S66C"/>
    <property type="match status" value="1"/>
</dbReference>
<evidence type="ECO:0000256" key="2">
    <source>
        <dbReference type="ARBA" id="ARBA00022801"/>
    </source>
</evidence>
<feature type="domain" description="LD-carboxypeptidase N-terminal" evidence="4">
    <location>
        <begin position="13"/>
        <end position="138"/>
    </location>
</feature>
<dbReference type="Proteomes" id="UP001139006">
    <property type="component" value="Unassembled WGS sequence"/>
</dbReference>
<dbReference type="InterPro" id="IPR029062">
    <property type="entry name" value="Class_I_gatase-like"/>
</dbReference>
<dbReference type="SUPFAM" id="SSF141986">
    <property type="entry name" value="LD-carboxypeptidase A C-terminal domain-like"/>
    <property type="match status" value="1"/>
</dbReference>
<dbReference type="RefSeq" id="WP_253362011.1">
    <property type="nucleotide sequence ID" value="NZ_JAIULA010000027.1"/>
</dbReference>
<evidence type="ECO:0000259" key="4">
    <source>
        <dbReference type="Pfam" id="PF02016"/>
    </source>
</evidence>
<comment type="caution">
    <text evidence="6">The sequence shown here is derived from an EMBL/GenBank/DDBJ whole genome shotgun (WGS) entry which is preliminary data.</text>
</comment>
<evidence type="ECO:0000313" key="7">
    <source>
        <dbReference type="Proteomes" id="UP001139006"/>
    </source>
</evidence>
<dbReference type="InterPro" id="IPR003507">
    <property type="entry name" value="S66_fam"/>
</dbReference>
<dbReference type="Gene3D" id="3.40.50.10740">
    <property type="entry name" value="Class I glutamine amidotransferase-like"/>
    <property type="match status" value="1"/>
</dbReference>
<dbReference type="Pfam" id="PF02016">
    <property type="entry name" value="Peptidase_S66"/>
    <property type="match status" value="1"/>
</dbReference>
<dbReference type="InterPro" id="IPR040921">
    <property type="entry name" value="Peptidase_S66C"/>
</dbReference>
<gene>
    <name evidence="6" type="ORF">LB941_10980</name>
</gene>
<dbReference type="AlphaFoldDB" id="A0A9X2FLP4"/>
<organism evidence="6 7">
    <name type="scientific">Ligilactobacillus ubinensis</name>
    <dbReference type="NCBI Taxonomy" id="2876789"/>
    <lineage>
        <taxon>Bacteria</taxon>
        <taxon>Bacillati</taxon>
        <taxon>Bacillota</taxon>
        <taxon>Bacilli</taxon>
        <taxon>Lactobacillales</taxon>
        <taxon>Lactobacillaceae</taxon>
        <taxon>Ligilactobacillus</taxon>
    </lineage>
</organism>
<dbReference type="InterPro" id="IPR027461">
    <property type="entry name" value="Carboxypeptidase_A_C_sf"/>
</dbReference>
<evidence type="ECO:0000256" key="3">
    <source>
        <dbReference type="PIRSR" id="PIRSR028757-1"/>
    </source>
</evidence>
<dbReference type="PANTHER" id="PTHR30237">
    <property type="entry name" value="MURAMOYLTETRAPEPTIDE CARBOXYPEPTIDASE"/>
    <property type="match status" value="1"/>
</dbReference>
<name>A0A9X2FLP4_9LACO</name>
<dbReference type="PANTHER" id="PTHR30237:SF4">
    <property type="entry name" value="LD-CARBOXYPEPTIDASE C-TERMINAL DOMAIN-CONTAINING PROTEIN"/>
    <property type="match status" value="1"/>
</dbReference>
<dbReference type="SUPFAM" id="SSF52317">
    <property type="entry name" value="Class I glutamine amidotransferase-like"/>
    <property type="match status" value="1"/>
</dbReference>
<reference evidence="6 7" key="1">
    <citation type="journal article" date="2023" name="Int. J. Syst. Evol. Microbiol.">
        <title>Ligilactobacillus ubinensis sp. nov., a novel species isolated from the wild ferment of a durian fruit (Durio zibethinus).</title>
        <authorList>
            <person name="Heng Y.C."/>
            <person name="Menon N."/>
            <person name="Chen B."/>
            <person name="Loo B.Z.L."/>
            <person name="Wong G.W.J."/>
            <person name="Lim A.C.H."/>
            <person name="Silvaraju S."/>
            <person name="Kittelmann S."/>
        </authorList>
    </citation>
    <scope>NUCLEOTIDE SEQUENCE [LARGE SCALE GENOMIC DNA]</scope>
    <source>
        <strain evidence="6 7">WILCCON 0076</strain>
    </source>
</reference>
<dbReference type="EMBL" id="JAIULA010000027">
    <property type="protein sequence ID" value="MCP0887852.1"/>
    <property type="molecule type" value="Genomic_DNA"/>
</dbReference>
<keyword evidence="2" id="KW-0378">Hydrolase</keyword>
<accession>A0A9X2FLP4</accession>
<protein>
    <submittedName>
        <fullName evidence="6">LD-carboxypeptidase</fullName>
    </submittedName>
</protein>
<evidence type="ECO:0000313" key="6">
    <source>
        <dbReference type="EMBL" id="MCP0887852.1"/>
    </source>
</evidence>
<dbReference type="InterPro" id="IPR040449">
    <property type="entry name" value="Peptidase_S66_N"/>
</dbReference>
<evidence type="ECO:0000259" key="5">
    <source>
        <dbReference type="Pfam" id="PF17676"/>
    </source>
</evidence>
<dbReference type="PIRSF" id="PIRSF028757">
    <property type="entry name" value="LD-carboxypeptidase"/>
    <property type="match status" value="1"/>
</dbReference>
<feature type="active site" description="Nucleophile" evidence="3">
    <location>
        <position position="119"/>
    </location>
</feature>
<feature type="active site" description="Charge relay system" evidence="3">
    <location>
        <position position="260"/>
    </location>
</feature>
<feature type="domain" description="LD-carboxypeptidase C-terminal" evidence="5">
    <location>
        <begin position="213"/>
        <end position="342"/>
    </location>
</feature>
<feature type="active site" description="Charge relay system" evidence="3">
    <location>
        <position position="327"/>
    </location>
</feature>
<dbReference type="Gene3D" id="3.50.30.60">
    <property type="entry name" value="LD-carboxypeptidase A C-terminal domain-like"/>
    <property type="match status" value="1"/>
</dbReference>
<dbReference type="CDD" id="cd07062">
    <property type="entry name" value="Peptidase_S66_mccF_like"/>
    <property type="match status" value="1"/>
</dbReference>
<sequence>MIKPTMLKKGDSVAIVSLSSGILGEKSAHHQLKLGIKRLRQMGLKPICMPNALSGLKELHDNPEKRAADLKTAFANPKIKGIICVIGGDDTYRLLPYLLEDANFIESVKRNPKIFTGFSDTTINHLMLYRLGLATFYGPNLLSDLAELDKAMLPYTRTAFTQYFHNPTTTQIQSSPIWYEERTDFSLNAIGTPRISHIEKDGYQVLRGKGHLTGKLLGGCLDSLYDCLTQNRYVDEATVIKKYQIFPTNEEWKNKVLFIETSEEKPNPDLYEQMLLTLKKQGVLENVAGIIVGKPQNNAFFEEYKAKLLAVTADLKTPIMYNVNFGHAFPRTVIPYGAMVDIDLDQSKIKITEPFFDTEMKSM</sequence>
<comment type="similarity">
    <text evidence="1">Belongs to the peptidase S66 family.</text>
</comment>
<keyword evidence="7" id="KW-1185">Reference proteome</keyword>
<evidence type="ECO:0000256" key="1">
    <source>
        <dbReference type="ARBA" id="ARBA00010233"/>
    </source>
</evidence>
<dbReference type="InterPro" id="IPR027478">
    <property type="entry name" value="LdcA_N"/>
</dbReference>